<protein>
    <submittedName>
        <fullName evidence="2">Uncharacterized protein</fullName>
    </submittedName>
</protein>
<gene>
    <name evidence="2" type="ORF">SPARVUS_LOCUS14725666</name>
</gene>
<name>A0ABN9GST9_9NEOB</name>
<feature type="transmembrane region" description="Helical" evidence="1">
    <location>
        <begin position="9"/>
        <end position="26"/>
    </location>
</feature>
<evidence type="ECO:0000313" key="3">
    <source>
        <dbReference type="Proteomes" id="UP001162483"/>
    </source>
</evidence>
<sequence length="52" mass="6311">MVSPPLSKCILLHLLAKIILIIEFVLFSKCFYYFIIYYYIIFFFTILFFSTL</sequence>
<organism evidence="2 3">
    <name type="scientific">Staurois parvus</name>
    <dbReference type="NCBI Taxonomy" id="386267"/>
    <lineage>
        <taxon>Eukaryota</taxon>
        <taxon>Metazoa</taxon>
        <taxon>Chordata</taxon>
        <taxon>Craniata</taxon>
        <taxon>Vertebrata</taxon>
        <taxon>Euteleostomi</taxon>
        <taxon>Amphibia</taxon>
        <taxon>Batrachia</taxon>
        <taxon>Anura</taxon>
        <taxon>Neobatrachia</taxon>
        <taxon>Ranoidea</taxon>
        <taxon>Ranidae</taxon>
        <taxon>Staurois</taxon>
    </lineage>
</organism>
<evidence type="ECO:0000256" key="1">
    <source>
        <dbReference type="SAM" id="Phobius"/>
    </source>
</evidence>
<keyword evidence="3" id="KW-1185">Reference proteome</keyword>
<keyword evidence="1" id="KW-1133">Transmembrane helix</keyword>
<comment type="caution">
    <text evidence="2">The sequence shown here is derived from an EMBL/GenBank/DDBJ whole genome shotgun (WGS) entry which is preliminary data.</text>
</comment>
<keyword evidence="1" id="KW-0472">Membrane</keyword>
<accession>A0ABN9GST9</accession>
<dbReference type="Proteomes" id="UP001162483">
    <property type="component" value="Unassembled WGS sequence"/>
</dbReference>
<dbReference type="EMBL" id="CATNWA010019322">
    <property type="protein sequence ID" value="CAI9612521.1"/>
    <property type="molecule type" value="Genomic_DNA"/>
</dbReference>
<feature type="transmembrane region" description="Helical" evidence="1">
    <location>
        <begin position="32"/>
        <end position="50"/>
    </location>
</feature>
<reference evidence="2" key="1">
    <citation type="submission" date="2023-05" db="EMBL/GenBank/DDBJ databases">
        <authorList>
            <person name="Stuckert A."/>
        </authorList>
    </citation>
    <scope>NUCLEOTIDE SEQUENCE</scope>
</reference>
<keyword evidence="1" id="KW-0812">Transmembrane</keyword>
<evidence type="ECO:0000313" key="2">
    <source>
        <dbReference type="EMBL" id="CAI9612521.1"/>
    </source>
</evidence>
<proteinExistence type="predicted"/>